<gene>
    <name evidence="7" type="ORF">JX360_16295</name>
</gene>
<keyword evidence="5 6" id="KW-0472">Membrane</keyword>
<keyword evidence="4 6" id="KW-1133">Transmembrane helix</keyword>
<feature type="transmembrane region" description="Helical" evidence="6">
    <location>
        <begin position="190"/>
        <end position="212"/>
    </location>
</feature>
<dbReference type="Proteomes" id="UP000830835">
    <property type="component" value="Unassembled WGS sequence"/>
</dbReference>
<dbReference type="Pfam" id="PF03239">
    <property type="entry name" value="FTR1"/>
    <property type="match status" value="1"/>
</dbReference>
<dbReference type="PANTHER" id="PTHR31632:SF2">
    <property type="entry name" value="PLASMA MEMBRANE IRON PERMEASE"/>
    <property type="match status" value="1"/>
</dbReference>
<evidence type="ECO:0000313" key="7">
    <source>
        <dbReference type="EMBL" id="MCJ2544447.1"/>
    </source>
</evidence>
<name>A0ABT0CF89_THEVL</name>
<evidence type="ECO:0000256" key="3">
    <source>
        <dbReference type="ARBA" id="ARBA00022692"/>
    </source>
</evidence>
<evidence type="ECO:0000256" key="5">
    <source>
        <dbReference type="ARBA" id="ARBA00023136"/>
    </source>
</evidence>
<keyword evidence="3 6" id="KW-0812">Transmembrane</keyword>
<keyword evidence="8" id="KW-1185">Reference proteome</keyword>
<sequence length="266" mass="28872">MSDYSDYTALDAASILLREGLEALLVLVALLAFLGKSGQSEQKPWVWLGGSVGLLAAVLLGLLVKLFFQQLLTHTRQEVLEGITGLVAAGLLFFVSFGLHRQAAIASWQTFVREQADVALAKGQVFSLAFLAFTAVFREGAETVLLYVGLAPSLSAADFWAGVGLGSLTLTVVAVLLLQVGKKLPIKVFFRGLSLLIFYLGFKFLGSGLHALQMADWLPLTPLAGIPKLRWFGIYPTWQTLLPQMLLLGVALTVGLWQRLRTEPAE</sequence>
<feature type="transmembrane region" description="Helical" evidence="6">
    <location>
        <begin position="232"/>
        <end position="257"/>
    </location>
</feature>
<proteinExistence type="inferred from homology"/>
<feature type="transmembrane region" description="Helical" evidence="6">
    <location>
        <begin position="12"/>
        <end position="33"/>
    </location>
</feature>
<comment type="subcellular location">
    <subcellularLocation>
        <location evidence="1">Membrane</location>
        <topology evidence="1">Multi-pass membrane protein</topology>
    </subcellularLocation>
</comment>
<evidence type="ECO:0000256" key="6">
    <source>
        <dbReference type="SAM" id="Phobius"/>
    </source>
</evidence>
<dbReference type="EMBL" id="JAFIRA010000066">
    <property type="protein sequence ID" value="MCJ2544447.1"/>
    <property type="molecule type" value="Genomic_DNA"/>
</dbReference>
<evidence type="ECO:0000256" key="2">
    <source>
        <dbReference type="ARBA" id="ARBA00008333"/>
    </source>
</evidence>
<dbReference type="InterPro" id="IPR004923">
    <property type="entry name" value="FTR1/Fip1/EfeU"/>
</dbReference>
<reference evidence="7" key="1">
    <citation type="submission" date="2021-02" db="EMBL/GenBank/DDBJ databases">
        <title>The CRISPR/cas machinery reduction and long-range gene transfer in the hot spring cyanobacterium Synechococcus.</title>
        <authorList>
            <person name="Dvorak P."/>
            <person name="Jahodarova E."/>
            <person name="Hasler P."/>
            <person name="Poulickova A."/>
        </authorList>
    </citation>
    <scope>NUCLEOTIDE SEQUENCE</scope>
    <source>
        <strain evidence="7">Rupite</strain>
    </source>
</reference>
<evidence type="ECO:0000256" key="1">
    <source>
        <dbReference type="ARBA" id="ARBA00004141"/>
    </source>
</evidence>
<feature type="transmembrane region" description="Helical" evidence="6">
    <location>
        <begin position="45"/>
        <end position="68"/>
    </location>
</feature>
<feature type="transmembrane region" description="Helical" evidence="6">
    <location>
        <begin position="119"/>
        <end position="137"/>
    </location>
</feature>
<comment type="caution">
    <text evidence="7">The sequence shown here is derived from an EMBL/GenBank/DDBJ whole genome shotgun (WGS) entry which is preliminary data.</text>
</comment>
<dbReference type="PANTHER" id="PTHR31632">
    <property type="entry name" value="IRON TRANSPORTER FTH1"/>
    <property type="match status" value="1"/>
</dbReference>
<protein>
    <submittedName>
        <fullName evidence="7">FTR1 family protein</fullName>
    </submittedName>
</protein>
<evidence type="ECO:0000313" key="8">
    <source>
        <dbReference type="Proteomes" id="UP000830835"/>
    </source>
</evidence>
<organism evidence="7 8">
    <name type="scientific">Thermostichus vulcanus str. 'Rupite'</name>
    <dbReference type="NCBI Taxonomy" id="2813851"/>
    <lineage>
        <taxon>Bacteria</taxon>
        <taxon>Bacillati</taxon>
        <taxon>Cyanobacteriota</taxon>
        <taxon>Cyanophyceae</taxon>
        <taxon>Thermostichales</taxon>
        <taxon>Thermostichaceae</taxon>
        <taxon>Thermostichus</taxon>
    </lineage>
</organism>
<evidence type="ECO:0000256" key="4">
    <source>
        <dbReference type="ARBA" id="ARBA00022989"/>
    </source>
</evidence>
<accession>A0ABT0CF89</accession>
<feature type="transmembrane region" description="Helical" evidence="6">
    <location>
        <begin position="80"/>
        <end position="99"/>
    </location>
</feature>
<comment type="similarity">
    <text evidence="2">Belongs to the oxidase-dependent Fe transporter (OFeT) (TC 9.A.10.1) family.</text>
</comment>
<feature type="transmembrane region" description="Helical" evidence="6">
    <location>
        <begin position="157"/>
        <end position="178"/>
    </location>
</feature>
<dbReference type="RefSeq" id="WP_244353039.1">
    <property type="nucleotide sequence ID" value="NZ_JAFIRA010000066.1"/>
</dbReference>